<sequence>MEGVVVRLLVVFSGMVRVAWAPTPLGEETPQITYRAGISLWIKEAFLDNSGFLRRFPEWVFMDEG</sequence>
<keyword evidence="1" id="KW-0732">Signal</keyword>
<evidence type="ECO:0000313" key="3">
    <source>
        <dbReference type="Proteomes" id="UP000324639"/>
    </source>
</evidence>
<evidence type="ECO:0000256" key="1">
    <source>
        <dbReference type="SAM" id="SignalP"/>
    </source>
</evidence>
<dbReference type="Proteomes" id="UP000324639">
    <property type="component" value="Chromosome Bgt_-04"/>
</dbReference>
<dbReference type="EMBL" id="LR026987">
    <property type="protein sequence ID" value="VCU40895.1"/>
    <property type="molecule type" value="Genomic_DNA"/>
</dbReference>
<evidence type="ECO:0000313" key="2">
    <source>
        <dbReference type="EMBL" id="VCU40895.1"/>
    </source>
</evidence>
<accession>A0A9X9LAN4</accession>
<reference evidence="2 3" key="1">
    <citation type="submission" date="2018-08" db="EMBL/GenBank/DDBJ databases">
        <authorList>
            <person name="Muller C M."/>
        </authorList>
    </citation>
    <scope>NUCLEOTIDE SEQUENCE [LARGE SCALE GENOMIC DNA]</scope>
</reference>
<gene>
    <name evidence="2" type="ORF">BGT96224V316_LOCUS2654</name>
</gene>
<organism evidence="2 3">
    <name type="scientific">Blumeria graminis f. sp. tritici</name>
    <dbReference type="NCBI Taxonomy" id="62690"/>
    <lineage>
        <taxon>Eukaryota</taxon>
        <taxon>Fungi</taxon>
        <taxon>Dikarya</taxon>
        <taxon>Ascomycota</taxon>
        <taxon>Pezizomycotina</taxon>
        <taxon>Leotiomycetes</taxon>
        <taxon>Erysiphales</taxon>
        <taxon>Erysiphaceae</taxon>
        <taxon>Blumeria</taxon>
    </lineage>
</organism>
<feature type="signal peptide" evidence="1">
    <location>
        <begin position="1"/>
        <end position="21"/>
    </location>
</feature>
<keyword evidence="3" id="KW-1185">Reference proteome</keyword>
<dbReference type="AlphaFoldDB" id="A0A9X9LAN4"/>
<feature type="chain" id="PRO_5040815240" evidence="1">
    <location>
        <begin position="22"/>
        <end position="65"/>
    </location>
</feature>
<proteinExistence type="predicted"/>
<name>A0A9X9LAN4_BLUGR</name>
<protein>
    <submittedName>
        <fullName evidence="2">Bgt-55029</fullName>
    </submittedName>
</protein>